<comment type="caution">
    <text evidence="2">The sequence shown here is derived from an EMBL/GenBank/DDBJ whole genome shotgun (WGS) entry which is preliminary data.</text>
</comment>
<name>A0AAV4AXZ8_9GAST</name>
<gene>
    <name evidence="2" type="ORF">PoB_003790600</name>
</gene>
<accession>A0AAV4AXZ8</accession>
<proteinExistence type="predicted"/>
<protein>
    <submittedName>
        <fullName evidence="2">Uncharacterized protein</fullName>
    </submittedName>
</protein>
<evidence type="ECO:0000256" key="1">
    <source>
        <dbReference type="SAM" id="MobiDB-lite"/>
    </source>
</evidence>
<evidence type="ECO:0000313" key="3">
    <source>
        <dbReference type="Proteomes" id="UP000735302"/>
    </source>
</evidence>
<dbReference type="AlphaFoldDB" id="A0AAV4AXZ8"/>
<reference evidence="2 3" key="1">
    <citation type="journal article" date="2021" name="Elife">
        <title>Chloroplast acquisition without the gene transfer in kleptoplastic sea slugs, Plakobranchus ocellatus.</title>
        <authorList>
            <person name="Maeda T."/>
            <person name="Takahashi S."/>
            <person name="Yoshida T."/>
            <person name="Shimamura S."/>
            <person name="Takaki Y."/>
            <person name="Nagai Y."/>
            <person name="Toyoda A."/>
            <person name="Suzuki Y."/>
            <person name="Arimoto A."/>
            <person name="Ishii H."/>
            <person name="Satoh N."/>
            <person name="Nishiyama T."/>
            <person name="Hasebe M."/>
            <person name="Maruyama T."/>
            <person name="Minagawa J."/>
            <person name="Obokata J."/>
            <person name="Shigenobu S."/>
        </authorList>
    </citation>
    <scope>NUCLEOTIDE SEQUENCE [LARGE SCALE GENOMIC DNA]</scope>
</reference>
<organism evidence="2 3">
    <name type="scientific">Plakobranchus ocellatus</name>
    <dbReference type="NCBI Taxonomy" id="259542"/>
    <lineage>
        <taxon>Eukaryota</taxon>
        <taxon>Metazoa</taxon>
        <taxon>Spiralia</taxon>
        <taxon>Lophotrochozoa</taxon>
        <taxon>Mollusca</taxon>
        <taxon>Gastropoda</taxon>
        <taxon>Heterobranchia</taxon>
        <taxon>Euthyneura</taxon>
        <taxon>Panpulmonata</taxon>
        <taxon>Sacoglossa</taxon>
        <taxon>Placobranchoidea</taxon>
        <taxon>Plakobranchidae</taxon>
        <taxon>Plakobranchus</taxon>
    </lineage>
</organism>
<sequence>MTSKSRAADTAGKFAAFFGDMFSMLENSKQDQASTCERKTMNGHEKERYGSNTSPKECRDWSKLEGVFAKGRAQYRAIES</sequence>
<dbReference type="EMBL" id="BLXT01004298">
    <property type="protein sequence ID" value="GFO11401.1"/>
    <property type="molecule type" value="Genomic_DNA"/>
</dbReference>
<feature type="compositionally biased region" description="Basic and acidic residues" evidence="1">
    <location>
        <begin position="36"/>
        <end position="49"/>
    </location>
</feature>
<evidence type="ECO:0000313" key="2">
    <source>
        <dbReference type="EMBL" id="GFO11401.1"/>
    </source>
</evidence>
<feature type="region of interest" description="Disordered" evidence="1">
    <location>
        <begin position="32"/>
        <end position="58"/>
    </location>
</feature>
<dbReference type="Proteomes" id="UP000735302">
    <property type="component" value="Unassembled WGS sequence"/>
</dbReference>
<keyword evidence="3" id="KW-1185">Reference proteome</keyword>